<name>A0A0F6QFH3_9ACTN</name>
<dbReference type="InterPro" id="IPR050471">
    <property type="entry name" value="AB_hydrolase"/>
</dbReference>
<sequence>MGKHESVREQAGVARSTTVLVSCARLHTERVGQGPALVLVPGGGGDAGMFEDVVPLLAERFTVITYDRRGNSRSPLADPAARIDVPQQADDVIAILDHYGIDQAYVFGNSGGAIIVLELLAHHSGRLLGAVVHEPPLMQVLPADSPERQAMEDIERLGREKGPLRASAAFGAMTLPEPPRMFVSPRGQALIAATSRVMLATAGAAQRVTGREPDTMTRILGNSRILVERELPEFCFAYRPDLDALRDVRVPWRLATGRDSEGRPYHRPAHVLSELLGVACEEFPGGHTVYQQLPEEFTQRLTTILDQLSS</sequence>
<dbReference type="PANTHER" id="PTHR43433:SF5">
    <property type="entry name" value="AB HYDROLASE-1 DOMAIN-CONTAINING PROTEIN"/>
    <property type="match status" value="1"/>
</dbReference>
<dbReference type="Gene3D" id="3.40.50.1820">
    <property type="entry name" value="alpha/beta hydrolase"/>
    <property type="match status" value="1"/>
</dbReference>
<protein>
    <submittedName>
        <fullName evidence="2">Acetyltransferase</fullName>
    </submittedName>
</protein>
<dbReference type="GO" id="GO:0004806">
    <property type="term" value="F:triacylglycerol lipase activity"/>
    <property type="evidence" value="ECO:0007669"/>
    <property type="project" value="TreeGrafter"/>
</dbReference>
<dbReference type="Pfam" id="PF00561">
    <property type="entry name" value="Abhydrolase_1"/>
    <property type="match status" value="1"/>
</dbReference>
<feature type="domain" description="AB hydrolase-1" evidence="1">
    <location>
        <begin position="35"/>
        <end position="141"/>
    </location>
</feature>
<accession>A0A0F6QFH3</accession>
<dbReference type="InterPro" id="IPR000073">
    <property type="entry name" value="AB_hydrolase_1"/>
</dbReference>
<dbReference type="InterPro" id="IPR029058">
    <property type="entry name" value="AB_hydrolase_fold"/>
</dbReference>
<keyword evidence="2" id="KW-0808">Transferase</keyword>
<proteinExistence type="predicted"/>
<organism evidence="2">
    <name type="scientific">Streptomyces minoensis</name>
    <dbReference type="NCBI Taxonomy" id="67329"/>
    <lineage>
        <taxon>Bacteria</taxon>
        <taxon>Bacillati</taxon>
        <taxon>Actinomycetota</taxon>
        <taxon>Actinomycetes</taxon>
        <taxon>Kitasatosporales</taxon>
        <taxon>Streptomycetaceae</taxon>
        <taxon>Streptomyces</taxon>
    </lineage>
</organism>
<dbReference type="PANTHER" id="PTHR43433">
    <property type="entry name" value="HYDROLASE, ALPHA/BETA FOLD FAMILY PROTEIN"/>
    <property type="match status" value="1"/>
</dbReference>
<dbReference type="GO" id="GO:0016740">
    <property type="term" value="F:transferase activity"/>
    <property type="evidence" value="ECO:0007669"/>
    <property type="project" value="UniProtKB-KW"/>
</dbReference>
<reference evidence="2" key="2">
    <citation type="submission" date="2015-04" db="EMBL/GenBank/DDBJ databases">
        <title>Identification and manipulation of the dutomycin biosynthetic gene cluster.</title>
        <authorList>
            <person name="Zhang Q."/>
            <person name="Skidmore C."/>
            <person name="Rasmussen M."/>
            <person name="Chang C.-W.T."/>
        </authorList>
    </citation>
    <scope>NUCLEOTIDE SEQUENCE</scope>
    <source>
        <strain evidence="2">NRRL B-5482</strain>
    </source>
</reference>
<dbReference type="AlphaFoldDB" id="A0A0F6QFH3"/>
<dbReference type="GO" id="GO:0046503">
    <property type="term" value="P:glycerolipid catabolic process"/>
    <property type="evidence" value="ECO:0007669"/>
    <property type="project" value="TreeGrafter"/>
</dbReference>
<evidence type="ECO:0000313" key="2">
    <source>
        <dbReference type="EMBL" id="AKD43533.1"/>
    </source>
</evidence>
<reference evidence="2" key="1">
    <citation type="submission" date="2015-01" db="EMBL/GenBank/DDBJ databases">
        <authorList>
            <person name="Wang S."/>
            <person name="Zhang S."/>
            <person name="Shao L."/>
            <person name="Yu D."/>
            <person name="Zhan J."/>
        </authorList>
    </citation>
    <scope>NUCLEOTIDE SEQUENCE</scope>
    <source>
        <strain evidence="2">NRRL B-5482</strain>
    </source>
</reference>
<evidence type="ECO:0000259" key="1">
    <source>
        <dbReference type="Pfam" id="PF00561"/>
    </source>
</evidence>
<dbReference type="SUPFAM" id="SSF53474">
    <property type="entry name" value="alpha/beta-Hydrolases"/>
    <property type="match status" value="1"/>
</dbReference>
<dbReference type="EMBL" id="KP710956">
    <property type="protein sequence ID" value="AKD43533.1"/>
    <property type="molecule type" value="Genomic_DNA"/>
</dbReference>